<gene>
    <name evidence="1" type="ORF">LAESUDRAFT_238562</name>
</gene>
<dbReference type="RefSeq" id="XP_040763046.1">
    <property type="nucleotide sequence ID" value="XM_040901690.1"/>
</dbReference>
<proteinExistence type="predicted"/>
<dbReference type="SUPFAM" id="SSF54695">
    <property type="entry name" value="POZ domain"/>
    <property type="match status" value="1"/>
</dbReference>
<organism evidence="1 2">
    <name type="scientific">Laetiporus sulphureus 93-53</name>
    <dbReference type="NCBI Taxonomy" id="1314785"/>
    <lineage>
        <taxon>Eukaryota</taxon>
        <taxon>Fungi</taxon>
        <taxon>Dikarya</taxon>
        <taxon>Basidiomycota</taxon>
        <taxon>Agaricomycotina</taxon>
        <taxon>Agaricomycetes</taxon>
        <taxon>Polyporales</taxon>
        <taxon>Laetiporus</taxon>
    </lineage>
</organism>
<dbReference type="InterPro" id="IPR011333">
    <property type="entry name" value="SKP1/BTB/POZ_sf"/>
</dbReference>
<sequence>MQSSAMDRNATVDEVKMSERFRAPDADLTILSSDGVLFKVHRRNLEMHSECFPGEDPVISDSPEVVALTEKASILELLFQYMYRQPQPDLTELDFYEFALLAEAAEKYGVYPALEVCKLQMRNAIPDYPLTVLGYAARHGHNKLADEVAPRTVGMLLEFALHVLGPSVFIQWYREALIQALLLVPTMTGTLLHEDGLVTCEEWQPFQNAVLLSFRQDFQRFLNVAAVFTDNIQLLRSCDHCRHRAARWQAHLESMFSDILPKFSSVRCT</sequence>
<dbReference type="InParanoid" id="A0A165DP13"/>
<evidence type="ECO:0000313" key="1">
    <source>
        <dbReference type="EMBL" id="KZT05306.1"/>
    </source>
</evidence>
<dbReference type="EMBL" id="KV427631">
    <property type="protein sequence ID" value="KZT05306.1"/>
    <property type="molecule type" value="Genomic_DNA"/>
</dbReference>
<keyword evidence="2" id="KW-1185">Reference proteome</keyword>
<evidence type="ECO:0000313" key="2">
    <source>
        <dbReference type="Proteomes" id="UP000076871"/>
    </source>
</evidence>
<dbReference type="Gene3D" id="3.30.710.10">
    <property type="entry name" value="Potassium Channel Kv1.1, Chain A"/>
    <property type="match status" value="1"/>
</dbReference>
<dbReference type="Proteomes" id="UP000076871">
    <property type="component" value="Unassembled WGS sequence"/>
</dbReference>
<reference evidence="1 2" key="1">
    <citation type="journal article" date="2016" name="Mol. Biol. Evol.">
        <title>Comparative Genomics of Early-Diverging Mushroom-Forming Fungi Provides Insights into the Origins of Lignocellulose Decay Capabilities.</title>
        <authorList>
            <person name="Nagy L.G."/>
            <person name="Riley R."/>
            <person name="Tritt A."/>
            <person name="Adam C."/>
            <person name="Daum C."/>
            <person name="Floudas D."/>
            <person name="Sun H."/>
            <person name="Yadav J.S."/>
            <person name="Pangilinan J."/>
            <person name="Larsson K.H."/>
            <person name="Matsuura K."/>
            <person name="Barry K."/>
            <person name="Labutti K."/>
            <person name="Kuo R."/>
            <person name="Ohm R.A."/>
            <person name="Bhattacharya S.S."/>
            <person name="Shirouzu T."/>
            <person name="Yoshinaga Y."/>
            <person name="Martin F.M."/>
            <person name="Grigoriev I.V."/>
            <person name="Hibbett D.S."/>
        </authorList>
    </citation>
    <scope>NUCLEOTIDE SEQUENCE [LARGE SCALE GENOMIC DNA]</scope>
    <source>
        <strain evidence="1 2">93-53</strain>
    </source>
</reference>
<dbReference type="STRING" id="1314785.A0A165DP13"/>
<dbReference type="AlphaFoldDB" id="A0A165DP13"/>
<name>A0A165DP13_9APHY</name>
<accession>A0A165DP13</accession>
<evidence type="ECO:0008006" key="3">
    <source>
        <dbReference type="Google" id="ProtNLM"/>
    </source>
</evidence>
<protein>
    <recommendedName>
        <fullName evidence="3">BTB domain-containing protein</fullName>
    </recommendedName>
</protein>
<dbReference type="OrthoDB" id="3184970at2759"/>
<dbReference type="GeneID" id="63818722"/>